<dbReference type="Gene3D" id="1.10.10.570">
    <property type="entry name" value="Winged helix' DNA-binding domain. Chain C. Domain 1"/>
    <property type="match status" value="1"/>
</dbReference>
<dbReference type="GO" id="GO:0042803">
    <property type="term" value="F:protein homodimerization activity"/>
    <property type="evidence" value="ECO:0007669"/>
    <property type="project" value="TreeGrafter"/>
</dbReference>
<dbReference type="GO" id="GO:0043328">
    <property type="term" value="P:protein transport to vacuole involved in ubiquitin-dependent protein catabolic process via the multivesicular body sorting pathway"/>
    <property type="evidence" value="ECO:0007669"/>
    <property type="project" value="TreeGrafter"/>
</dbReference>
<dbReference type="InterPro" id="IPR036390">
    <property type="entry name" value="WH_DNA-bd_sf"/>
</dbReference>
<evidence type="ECO:0000313" key="8">
    <source>
        <dbReference type="EMBL" id="KAF4595612.1"/>
    </source>
</evidence>
<dbReference type="FunFam" id="1.10.10.10:FF:000141">
    <property type="entry name" value="vacuolar protein-sorting-associated protein 25"/>
    <property type="match status" value="1"/>
</dbReference>
<sequence length="193" mass="21724">MSTSPPVPPFPFPREYHFPAFFTRQTNLTTHHAQLVKWSALILSYARHHRLFRLHVSSAAESDLFFNRRIDRRLAPADIRDVLDFMRRDGRADYLDPAAATAAAAAAGPSSDVVLVYWRALEEWADVVEAFVEASAQRGAVLTLYELTDGEATRGTEIHGMDSQVLLKALNILVKRNKAQIFGHEDSLGIKFF</sequence>
<dbReference type="PANTHER" id="PTHR13149">
    <property type="entry name" value="VACUOLAR PROTEIN SORTING-ASSOCIATED PROTEIN VPS25"/>
    <property type="match status" value="1"/>
</dbReference>
<dbReference type="Proteomes" id="UP000562929">
    <property type="component" value="Unassembled WGS sequence"/>
</dbReference>
<keyword evidence="9" id="KW-1185">Reference proteome</keyword>
<dbReference type="AlphaFoldDB" id="A0A8H4QDR1"/>
<dbReference type="InterPro" id="IPR014041">
    <property type="entry name" value="ESCRT-II_cplx_Vps25-sub_N"/>
</dbReference>
<accession>A0A8H4QDR1</accession>
<dbReference type="EMBL" id="JAACLJ010000001">
    <property type="protein sequence ID" value="KAF4595612.1"/>
    <property type="molecule type" value="Genomic_DNA"/>
</dbReference>
<dbReference type="Pfam" id="PF05871">
    <property type="entry name" value="ESCRT-II"/>
    <property type="match status" value="1"/>
</dbReference>
<dbReference type="GO" id="GO:0005198">
    <property type="term" value="F:structural molecule activity"/>
    <property type="evidence" value="ECO:0007669"/>
    <property type="project" value="TreeGrafter"/>
</dbReference>
<dbReference type="InterPro" id="IPR008570">
    <property type="entry name" value="ESCRT-II_cplx_Vps25-sub"/>
</dbReference>
<evidence type="ECO:0000256" key="6">
    <source>
        <dbReference type="ARBA" id="ARBA00022927"/>
    </source>
</evidence>
<dbReference type="FunFam" id="1.10.10.570:FF:000003">
    <property type="entry name" value="Vacuolar protein-sorting-associated protein 25"/>
    <property type="match status" value="1"/>
</dbReference>
<comment type="similarity">
    <text evidence="2">Belongs to the VPS25 family.</text>
</comment>
<dbReference type="GO" id="GO:0000814">
    <property type="term" value="C:ESCRT II complex"/>
    <property type="evidence" value="ECO:0007669"/>
    <property type="project" value="InterPro"/>
</dbReference>
<reference evidence="8 9" key="1">
    <citation type="journal article" date="2020" name="G3 (Bethesda)">
        <title>Genetic Underpinnings of Host Manipulation by Ophiocordyceps as Revealed by Comparative Transcriptomics.</title>
        <authorList>
            <person name="Will I."/>
            <person name="Das B."/>
            <person name="Trinh T."/>
            <person name="Brachmann A."/>
            <person name="Ohm R.A."/>
            <person name="de Bekker C."/>
        </authorList>
    </citation>
    <scope>NUCLEOTIDE SEQUENCE [LARGE SCALE GENOMIC DNA]</scope>
    <source>
        <strain evidence="8 9">EC05</strain>
    </source>
</reference>
<evidence type="ECO:0000256" key="2">
    <source>
        <dbReference type="ARBA" id="ARBA00009674"/>
    </source>
</evidence>
<keyword evidence="4" id="KW-0813">Transport</keyword>
<evidence type="ECO:0000313" key="9">
    <source>
        <dbReference type="Proteomes" id="UP000562929"/>
    </source>
</evidence>
<name>A0A8H4QDR1_9HYPO</name>
<protein>
    <recommendedName>
        <fullName evidence="3">Vacuolar protein-sorting-associated protein 25</fullName>
    </recommendedName>
    <alternativeName>
        <fullName evidence="7">ESCRT-II complex subunit VPS25</fullName>
    </alternativeName>
</protein>
<gene>
    <name evidence="8" type="ORF">GQ602_001225</name>
</gene>
<organism evidence="8 9">
    <name type="scientific">Ophiocordyceps camponoti-floridani</name>
    <dbReference type="NCBI Taxonomy" id="2030778"/>
    <lineage>
        <taxon>Eukaryota</taxon>
        <taxon>Fungi</taxon>
        <taxon>Dikarya</taxon>
        <taxon>Ascomycota</taxon>
        <taxon>Pezizomycotina</taxon>
        <taxon>Sordariomycetes</taxon>
        <taxon>Hypocreomycetidae</taxon>
        <taxon>Hypocreales</taxon>
        <taxon>Ophiocordycipitaceae</taxon>
        <taxon>Ophiocordyceps</taxon>
    </lineage>
</organism>
<keyword evidence="6" id="KW-0653">Protein transport</keyword>
<evidence type="ECO:0000256" key="1">
    <source>
        <dbReference type="ARBA" id="ARBA00004496"/>
    </source>
</evidence>
<evidence type="ECO:0000256" key="4">
    <source>
        <dbReference type="ARBA" id="ARBA00022448"/>
    </source>
</evidence>
<dbReference type="SUPFAM" id="SSF46785">
    <property type="entry name" value="Winged helix' DNA-binding domain"/>
    <property type="match status" value="2"/>
</dbReference>
<evidence type="ECO:0000256" key="5">
    <source>
        <dbReference type="ARBA" id="ARBA00022490"/>
    </source>
</evidence>
<comment type="caution">
    <text evidence="8">The sequence shown here is derived from an EMBL/GenBank/DDBJ whole genome shotgun (WGS) entry which is preliminary data.</text>
</comment>
<dbReference type="InterPro" id="IPR036388">
    <property type="entry name" value="WH-like_DNA-bd_sf"/>
</dbReference>
<dbReference type="OrthoDB" id="245150at2759"/>
<proteinExistence type="inferred from homology"/>
<evidence type="ECO:0000256" key="7">
    <source>
        <dbReference type="ARBA" id="ARBA00030094"/>
    </source>
</evidence>
<dbReference type="Gene3D" id="1.10.10.10">
    <property type="entry name" value="Winged helix-like DNA-binding domain superfamily/Winged helix DNA-binding domain"/>
    <property type="match status" value="1"/>
</dbReference>
<evidence type="ECO:0000256" key="3">
    <source>
        <dbReference type="ARBA" id="ARBA00017934"/>
    </source>
</evidence>
<dbReference type="PANTHER" id="PTHR13149:SF0">
    <property type="entry name" value="VACUOLAR PROTEIN-SORTING-ASSOCIATED PROTEIN 25"/>
    <property type="match status" value="1"/>
</dbReference>
<keyword evidence="5" id="KW-0963">Cytoplasm</keyword>
<comment type="subcellular location">
    <subcellularLocation>
        <location evidence="1">Cytoplasm</location>
    </subcellularLocation>
</comment>
<dbReference type="GO" id="GO:0016236">
    <property type="term" value="P:macroautophagy"/>
    <property type="evidence" value="ECO:0007669"/>
    <property type="project" value="UniProtKB-ARBA"/>
</dbReference>